<accession>A0A833SFP5</accession>
<name>A0A833SFP5_PHYIN</name>
<sequence length="81" mass="10088">MKYKKENEPKDTPPTLRLKPGLWWIDHQLHKRSYTFRETRTEESYMSIRRFASSARQVTLQRCTFDIRRTWSRKMQWCIHL</sequence>
<dbReference type="Proteomes" id="UP000602510">
    <property type="component" value="Unassembled WGS sequence"/>
</dbReference>
<organism evidence="1 2">
    <name type="scientific">Phytophthora infestans</name>
    <name type="common">Potato late blight agent</name>
    <name type="synonym">Botrytis infestans</name>
    <dbReference type="NCBI Taxonomy" id="4787"/>
    <lineage>
        <taxon>Eukaryota</taxon>
        <taxon>Sar</taxon>
        <taxon>Stramenopiles</taxon>
        <taxon>Oomycota</taxon>
        <taxon>Peronosporomycetes</taxon>
        <taxon>Peronosporales</taxon>
        <taxon>Peronosporaceae</taxon>
        <taxon>Phytophthora</taxon>
    </lineage>
</organism>
<keyword evidence="2" id="KW-1185">Reference proteome</keyword>
<gene>
    <name evidence="1" type="ORF">GN244_ATG14250</name>
</gene>
<evidence type="ECO:0000313" key="1">
    <source>
        <dbReference type="EMBL" id="KAF4033812.1"/>
    </source>
</evidence>
<evidence type="ECO:0000313" key="2">
    <source>
        <dbReference type="Proteomes" id="UP000602510"/>
    </source>
</evidence>
<dbReference type="EMBL" id="WSZM01000406">
    <property type="protein sequence ID" value="KAF4033812.1"/>
    <property type="molecule type" value="Genomic_DNA"/>
</dbReference>
<protein>
    <submittedName>
        <fullName evidence="1">Uncharacterized protein</fullName>
    </submittedName>
</protein>
<comment type="caution">
    <text evidence="1">The sequence shown here is derived from an EMBL/GenBank/DDBJ whole genome shotgun (WGS) entry which is preliminary data.</text>
</comment>
<dbReference type="AlphaFoldDB" id="A0A833SFP5"/>
<reference evidence="1" key="1">
    <citation type="submission" date="2020-04" db="EMBL/GenBank/DDBJ databases">
        <title>Hybrid Assembly of Korean Phytophthora infestans isolates.</title>
        <authorList>
            <person name="Prokchorchik M."/>
            <person name="Lee Y."/>
            <person name="Seo J."/>
            <person name="Cho J.-H."/>
            <person name="Park Y.-E."/>
            <person name="Jang D.-C."/>
            <person name="Im J.-S."/>
            <person name="Choi J.-G."/>
            <person name="Park H.-J."/>
            <person name="Lee G.-B."/>
            <person name="Lee Y.-G."/>
            <person name="Hong S.-Y."/>
            <person name="Cho K."/>
            <person name="Sohn K.H."/>
        </authorList>
    </citation>
    <scope>NUCLEOTIDE SEQUENCE</scope>
    <source>
        <strain evidence="1">KR_1_A1</strain>
    </source>
</reference>
<proteinExistence type="predicted"/>